<dbReference type="Gene3D" id="3.30.470.20">
    <property type="entry name" value="ATP-grasp fold, B domain"/>
    <property type="match status" value="1"/>
</dbReference>
<proteinExistence type="predicted"/>
<accession>A0A1F5SVR8</accession>
<evidence type="ECO:0000256" key="1">
    <source>
        <dbReference type="PROSITE-ProRule" id="PRU00409"/>
    </source>
</evidence>
<dbReference type="Gene3D" id="3.30.1490.20">
    <property type="entry name" value="ATP-grasp fold, A domain"/>
    <property type="match status" value="1"/>
</dbReference>
<protein>
    <recommendedName>
        <fullName evidence="2">ATP-grasp domain-containing protein</fullName>
    </recommendedName>
</protein>
<dbReference type="GO" id="GO:0046872">
    <property type="term" value="F:metal ion binding"/>
    <property type="evidence" value="ECO:0007669"/>
    <property type="project" value="InterPro"/>
</dbReference>
<keyword evidence="1" id="KW-0067">ATP-binding</keyword>
<dbReference type="InterPro" id="IPR048764">
    <property type="entry name" value="PylC_N"/>
</dbReference>
<dbReference type="AlphaFoldDB" id="A0A1F5SVR8"/>
<evidence type="ECO:0000313" key="3">
    <source>
        <dbReference type="EMBL" id="OGF30835.1"/>
    </source>
</evidence>
<evidence type="ECO:0000259" key="2">
    <source>
        <dbReference type="PROSITE" id="PS50975"/>
    </source>
</evidence>
<dbReference type="SUPFAM" id="SSF56059">
    <property type="entry name" value="Glutathione synthetase ATP-binding domain-like"/>
    <property type="match status" value="1"/>
</dbReference>
<dbReference type="EMBL" id="MFFY01000035">
    <property type="protein sequence ID" value="OGF30835.1"/>
    <property type="molecule type" value="Genomic_DNA"/>
</dbReference>
<dbReference type="GO" id="GO:0005524">
    <property type="term" value="F:ATP binding"/>
    <property type="evidence" value="ECO:0007669"/>
    <property type="project" value="UniProtKB-UniRule"/>
</dbReference>
<sequence length="329" mass="37083">MNILLLSLGHGTSLLFPFLEALKKTKTRGRVIATDRDPCAAALQFSDKAYIVPGRNEPDFNSAIKQIIKREKITLVVPSADGDMIHFAKAKAEFEKTGVRVLVSDQKTIEITTDKLKFFNFCLENNIRVPKFYSAAELAGSRSAVKYPAFINDRFGQGSRFAHKLESQNDLLYFLKRIPNPIVSDYIAADEYSVDCFCDFDGQVISIVPRRRLLVCGGESFVTRTEKNKTIIGAALELLKKLKVIGPANIQCFFDGRDATFFEVNARFGGAVRSAFEAGAETPELLINLLRGKRIKPRLGKFKDRRLMLRYNDDLFINEKDLKKIARIN</sequence>
<dbReference type="PROSITE" id="PS50975">
    <property type="entry name" value="ATP_GRASP"/>
    <property type="match status" value="1"/>
</dbReference>
<dbReference type="Pfam" id="PF21360">
    <property type="entry name" value="PylC-like_N"/>
    <property type="match status" value="1"/>
</dbReference>
<name>A0A1F5SVR8_9BACT</name>
<gene>
    <name evidence="3" type="ORF">A3H09_00810</name>
</gene>
<dbReference type="InterPro" id="IPR013815">
    <property type="entry name" value="ATP_grasp_subdomain_1"/>
</dbReference>
<evidence type="ECO:0000313" key="4">
    <source>
        <dbReference type="Proteomes" id="UP000176915"/>
    </source>
</evidence>
<dbReference type="InterPro" id="IPR011761">
    <property type="entry name" value="ATP-grasp"/>
</dbReference>
<dbReference type="Proteomes" id="UP000176915">
    <property type="component" value="Unassembled WGS sequence"/>
</dbReference>
<keyword evidence="1" id="KW-0547">Nucleotide-binding</keyword>
<organism evidence="3 4">
    <name type="scientific">Candidatus Falkowbacteria bacterium RIFCSPLOWO2_12_FULL_45_13</name>
    <dbReference type="NCBI Taxonomy" id="1797991"/>
    <lineage>
        <taxon>Bacteria</taxon>
        <taxon>Candidatus Falkowiibacteriota</taxon>
    </lineage>
</organism>
<dbReference type="Pfam" id="PF15632">
    <property type="entry name" value="ATPgrasp_Ter"/>
    <property type="match status" value="1"/>
</dbReference>
<reference evidence="3 4" key="1">
    <citation type="journal article" date="2016" name="Nat. Commun.">
        <title>Thousands of microbial genomes shed light on interconnected biogeochemical processes in an aquifer system.</title>
        <authorList>
            <person name="Anantharaman K."/>
            <person name="Brown C.T."/>
            <person name="Hug L.A."/>
            <person name="Sharon I."/>
            <person name="Castelle C.J."/>
            <person name="Probst A.J."/>
            <person name="Thomas B.C."/>
            <person name="Singh A."/>
            <person name="Wilkins M.J."/>
            <person name="Karaoz U."/>
            <person name="Brodie E.L."/>
            <person name="Williams K.H."/>
            <person name="Hubbard S.S."/>
            <person name="Banfield J.F."/>
        </authorList>
    </citation>
    <scope>NUCLEOTIDE SEQUENCE [LARGE SCALE GENOMIC DNA]</scope>
</reference>
<feature type="domain" description="ATP-grasp" evidence="2">
    <location>
        <begin position="119"/>
        <end position="291"/>
    </location>
</feature>
<dbReference type="Gene3D" id="3.40.50.20">
    <property type="match status" value="1"/>
</dbReference>
<comment type="caution">
    <text evidence="3">The sequence shown here is derived from an EMBL/GenBank/DDBJ whole genome shotgun (WGS) entry which is preliminary data.</text>
</comment>